<dbReference type="GO" id="GO:0006398">
    <property type="term" value="P:mRNA 3'-end processing by stem-loop binding and cleavage"/>
    <property type="evidence" value="ECO:0007669"/>
    <property type="project" value="TreeGrafter"/>
</dbReference>
<dbReference type="GO" id="GO:0005683">
    <property type="term" value="C:U7 snRNP"/>
    <property type="evidence" value="ECO:0007669"/>
    <property type="project" value="TreeGrafter"/>
</dbReference>
<proteinExistence type="evidence at transcript level"/>
<dbReference type="PANTHER" id="PTHR21415:SF1">
    <property type="entry name" value="U7 SNRNA-ASSOCIATED SM-LIKE PROTEIN LSM11"/>
    <property type="match status" value="1"/>
</dbReference>
<dbReference type="Gene3D" id="2.30.30.100">
    <property type="match status" value="1"/>
</dbReference>
<name>C1BRG8_CALRO</name>
<evidence type="ECO:0000256" key="1">
    <source>
        <dbReference type="SAM" id="MobiDB-lite"/>
    </source>
</evidence>
<gene>
    <name evidence="2" type="primary">LSM11</name>
</gene>
<dbReference type="AlphaFoldDB" id="C1BRG8"/>
<dbReference type="EMBL" id="BT077197">
    <property type="protein sequence ID" value="ACO11621.1"/>
    <property type="molecule type" value="mRNA"/>
</dbReference>
<feature type="region of interest" description="Disordered" evidence="1">
    <location>
        <begin position="34"/>
        <end position="94"/>
    </location>
</feature>
<dbReference type="SUPFAM" id="SSF50182">
    <property type="entry name" value="Sm-like ribonucleoproteins"/>
    <property type="match status" value="1"/>
</dbReference>
<dbReference type="InterPro" id="IPR039267">
    <property type="entry name" value="Lsm11"/>
</dbReference>
<organism evidence="2">
    <name type="scientific">Caligus rogercresseyi</name>
    <name type="common">Sea louse</name>
    <dbReference type="NCBI Taxonomy" id="217165"/>
    <lineage>
        <taxon>Eukaryota</taxon>
        <taxon>Metazoa</taxon>
        <taxon>Ecdysozoa</taxon>
        <taxon>Arthropoda</taxon>
        <taxon>Crustacea</taxon>
        <taxon>Multicrustacea</taxon>
        <taxon>Hexanauplia</taxon>
        <taxon>Copepoda</taxon>
        <taxon>Siphonostomatoida</taxon>
        <taxon>Caligidae</taxon>
        <taxon>Caligus</taxon>
    </lineage>
</organism>
<reference evidence="2" key="1">
    <citation type="submission" date="2009-03" db="EMBL/GenBank/DDBJ databases">
        <title>Caligus rogercresseyi ESTs and full-length cDNAs.</title>
        <authorList>
            <person name="Yasuike M."/>
            <person name="von Schalburg K."/>
            <person name="Cooper G."/>
            <person name="Leong J."/>
            <person name="Jones S.R.M."/>
            <person name="Koop B.F."/>
        </authorList>
    </citation>
    <scope>NUCLEOTIDE SEQUENCE</scope>
    <source>
        <tissue evidence="2">Whole body</tissue>
    </source>
</reference>
<dbReference type="InterPro" id="IPR010920">
    <property type="entry name" value="LSM_dom_sf"/>
</dbReference>
<protein>
    <submittedName>
        <fullName evidence="2">U7 snRNA-associated Sm-like protein LSm11</fullName>
    </submittedName>
</protein>
<evidence type="ECO:0000313" key="2">
    <source>
        <dbReference type="EMBL" id="ACO11621.1"/>
    </source>
</evidence>
<dbReference type="GO" id="GO:0071209">
    <property type="term" value="F:U7 snRNA binding"/>
    <property type="evidence" value="ECO:0007669"/>
    <property type="project" value="InterPro"/>
</dbReference>
<sequence length="212" mass="24315">MENESSSSEGEEESLNVFSSEFDPLAVLYKPSLTRLPDPSAPVLDNVERFLSVSEGRRSNKPDPAQPGPSGMNTERHFKPEQMPLPGKQRKKGPNVWSFMDRVSGPLAFLKKAREEQCRIRVYTRGPNYLRGNMTAYLLAFDKHWNMALVDVDEVFRKRRCPKAMLDPSTSSEREEEEGVKIVRNSRRWLHCERHVAQIVLRGEHVSHVVIL</sequence>
<dbReference type="PANTHER" id="PTHR21415">
    <property type="entry name" value="U7 SNRNA-ASSOCIATED SM-LIKE PROTEIN LSM11"/>
    <property type="match status" value="1"/>
</dbReference>
<accession>C1BRG8</accession>